<dbReference type="GO" id="GO:0046872">
    <property type="term" value="F:metal ion binding"/>
    <property type="evidence" value="ECO:0007669"/>
    <property type="project" value="UniProtKB-KW"/>
</dbReference>
<dbReference type="PANTHER" id="PTHR11845:SF13">
    <property type="entry name" value="5'-DEOXYNUCLEOTIDASE HDDC2"/>
    <property type="match status" value="1"/>
</dbReference>
<evidence type="ECO:0000313" key="5">
    <source>
        <dbReference type="Proteomes" id="UP001278766"/>
    </source>
</evidence>
<name>A0AAE0H6V2_9PEZI</name>
<dbReference type="PANTHER" id="PTHR11845">
    <property type="entry name" value="5'-DEOXYNUCLEOTIDASE HDDC2"/>
    <property type="match status" value="1"/>
</dbReference>
<reference evidence="4" key="1">
    <citation type="journal article" date="2023" name="Mol. Phylogenet. Evol.">
        <title>Genome-scale phylogeny and comparative genomics of the fungal order Sordariales.</title>
        <authorList>
            <person name="Hensen N."/>
            <person name="Bonometti L."/>
            <person name="Westerberg I."/>
            <person name="Brannstrom I.O."/>
            <person name="Guillou S."/>
            <person name="Cros-Aarteil S."/>
            <person name="Calhoun S."/>
            <person name="Haridas S."/>
            <person name="Kuo A."/>
            <person name="Mondo S."/>
            <person name="Pangilinan J."/>
            <person name="Riley R."/>
            <person name="LaButti K."/>
            <person name="Andreopoulos B."/>
            <person name="Lipzen A."/>
            <person name="Chen C."/>
            <person name="Yan M."/>
            <person name="Daum C."/>
            <person name="Ng V."/>
            <person name="Clum A."/>
            <person name="Steindorff A."/>
            <person name="Ohm R.A."/>
            <person name="Martin F."/>
            <person name="Silar P."/>
            <person name="Natvig D.O."/>
            <person name="Lalanne C."/>
            <person name="Gautier V."/>
            <person name="Ament-Velasquez S.L."/>
            <person name="Kruys A."/>
            <person name="Hutchinson M.I."/>
            <person name="Powell A.J."/>
            <person name="Barry K."/>
            <person name="Miller A.N."/>
            <person name="Grigoriev I.V."/>
            <person name="Debuchy R."/>
            <person name="Gladieux P."/>
            <person name="Hiltunen Thoren M."/>
            <person name="Johannesson H."/>
        </authorList>
    </citation>
    <scope>NUCLEOTIDE SEQUENCE</scope>
    <source>
        <strain evidence="4">CBS 168.71</strain>
    </source>
</reference>
<keyword evidence="2" id="KW-0378">Hydrolase</keyword>
<organism evidence="4 5">
    <name type="scientific">Chaetomium fimeti</name>
    <dbReference type="NCBI Taxonomy" id="1854472"/>
    <lineage>
        <taxon>Eukaryota</taxon>
        <taxon>Fungi</taxon>
        <taxon>Dikarya</taxon>
        <taxon>Ascomycota</taxon>
        <taxon>Pezizomycotina</taxon>
        <taxon>Sordariomycetes</taxon>
        <taxon>Sordariomycetidae</taxon>
        <taxon>Sordariales</taxon>
        <taxon>Chaetomiaceae</taxon>
        <taxon>Chaetomium</taxon>
    </lineage>
</organism>
<evidence type="ECO:0000259" key="3">
    <source>
        <dbReference type="Pfam" id="PF13023"/>
    </source>
</evidence>
<dbReference type="InterPro" id="IPR006674">
    <property type="entry name" value="HD_domain"/>
</dbReference>
<accession>A0AAE0H6V2</accession>
<evidence type="ECO:0000256" key="2">
    <source>
        <dbReference type="ARBA" id="ARBA00022801"/>
    </source>
</evidence>
<feature type="domain" description="HD" evidence="3">
    <location>
        <begin position="1"/>
        <end position="129"/>
    </location>
</feature>
<evidence type="ECO:0000313" key="4">
    <source>
        <dbReference type="EMBL" id="KAK3291069.1"/>
    </source>
</evidence>
<dbReference type="GeneID" id="87845315"/>
<dbReference type="Pfam" id="PF13023">
    <property type="entry name" value="HD_3"/>
    <property type="match status" value="1"/>
</dbReference>
<comment type="caution">
    <text evidence="4">The sequence shown here is derived from an EMBL/GenBank/DDBJ whole genome shotgun (WGS) entry which is preliminary data.</text>
</comment>
<dbReference type="RefSeq" id="XP_062654583.1">
    <property type="nucleotide sequence ID" value="XM_062808367.1"/>
</dbReference>
<keyword evidence="1" id="KW-0479">Metal-binding</keyword>
<proteinExistence type="predicted"/>
<dbReference type="EMBL" id="JAUEPN010000011">
    <property type="protein sequence ID" value="KAK3291069.1"/>
    <property type="molecule type" value="Genomic_DNA"/>
</dbReference>
<sequence>MAMMVVATPPSLARRIDIAKCMKMCLFHDTAETLVGDLTPADGVPKTERHRREAETMRYIEGKVLTNVNGGGAGQELAALWQEFEDGKSLESRYVQDLDKIEMLLQMVEYERRAEGCLDLSEFAYVETKISLPETQAWAEEIIREREEFWKTHRVKVGASDIGMRKMQDEYYGE</sequence>
<evidence type="ECO:0000256" key="1">
    <source>
        <dbReference type="ARBA" id="ARBA00022723"/>
    </source>
</evidence>
<protein>
    <submittedName>
        <fullName evidence="4">HD family protein</fullName>
    </submittedName>
</protein>
<dbReference type="SUPFAM" id="SSF109604">
    <property type="entry name" value="HD-domain/PDEase-like"/>
    <property type="match status" value="1"/>
</dbReference>
<dbReference type="AlphaFoldDB" id="A0AAE0H6V2"/>
<gene>
    <name evidence="4" type="ORF">B0H64DRAFT_51395</name>
</gene>
<reference evidence="4" key="2">
    <citation type="submission" date="2023-06" db="EMBL/GenBank/DDBJ databases">
        <authorList>
            <consortium name="Lawrence Berkeley National Laboratory"/>
            <person name="Haridas S."/>
            <person name="Hensen N."/>
            <person name="Bonometti L."/>
            <person name="Westerberg I."/>
            <person name="Brannstrom I.O."/>
            <person name="Guillou S."/>
            <person name="Cros-Aarteil S."/>
            <person name="Calhoun S."/>
            <person name="Kuo A."/>
            <person name="Mondo S."/>
            <person name="Pangilinan J."/>
            <person name="Riley R."/>
            <person name="Labutti K."/>
            <person name="Andreopoulos B."/>
            <person name="Lipzen A."/>
            <person name="Chen C."/>
            <person name="Yanf M."/>
            <person name="Daum C."/>
            <person name="Ng V."/>
            <person name="Clum A."/>
            <person name="Steindorff A."/>
            <person name="Ohm R."/>
            <person name="Martin F."/>
            <person name="Silar P."/>
            <person name="Natvig D."/>
            <person name="Lalanne C."/>
            <person name="Gautier V."/>
            <person name="Ament-Velasquez S.L."/>
            <person name="Kruys A."/>
            <person name="Hutchinson M.I."/>
            <person name="Powell A.J."/>
            <person name="Barry K."/>
            <person name="Miller A.N."/>
            <person name="Grigoriev I.V."/>
            <person name="Debuchy R."/>
            <person name="Gladieux P."/>
            <person name="Thoren M.H."/>
            <person name="Johannesson H."/>
        </authorList>
    </citation>
    <scope>NUCLEOTIDE SEQUENCE</scope>
    <source>
        <strain evidence="4">CBS 168.71</strain>
    </source>
</reference>
<keyword evidence="5" id="KW-1185">Reference proteome</keyword>
<dbReference type="Gene3D" id="1.10.3210.10">
    <property type="entry name" value="Hypothetical protein af1432"/>
    <property type="match status" value="1"/>
</dbReference>
<dbReference type="GO" id="GO:0002953">
    <property type="term" value="F:5'-deoxynucleotidase activity"/>
    <property type="evidence" value="ECO:0007669"/>
    <property type="project" value="InterPro"/>
</dbReference>
<dbReference type="InterPro" id="IPR039356">
    <property type="entry name" value="YfbR/HDDC2"/>
</dbReference>
<dbReference type="Proteomes" id="UP001278766">
    <property type="component" value="Unassembled WGS sequence"/>
</dbReference>
<dbReference type="GO" id="GO:0005737">
    <property type="term" value="C:cytoplasm"/>
    <property type="evidence" value="ECO:0007669"/>
    <property type="project" value="TreeGrafter"/>
</dbReference>